<dbReference type="SUPFAM" id="SSF53335">
    <property type="entry name" value="S-adenosyl-L-methionine-dependent methyltransferases"/>
    <property type="match status" value="1"/>
</dbReference>
<reference evidence="7" key="1">
    <citation type="submission" date="2023-06" db="EMBL/GenBank/DDBJ databases">
        <authorList>
            <person name="Jiang Y."/>
            <person name="Liu Q."/>
        </authorList>
    </citation>
    <scope>NUCLEOTIDE SEQUENCE</scope>
    <source>
        <strain evidence="7">CGMCC 1.12090</strain>
    </source>
</reference>
<feature type="transmembrane region" description="Helical" evidence="5">
    <location>
        <begin position="163"/>
        <end position="183"/>
    </location>
</feature>
<keyword evidence="3 4" id="KW-0620">Polyamine biosynthesis</keyword>
<keyword evidence="5" id="KW-0812">Transmembrane</keyword>
<comment type="similarity">
    <text evidence="1">Belongs to the spermidine/spermine synthase family.</text>
</comment>
<dbReference type="Pfam" id="PF01564">
    <property type="entry name" value="Spermine_synth"/>
    <property type="match status" value="1"/>
</dbReference>
<dbReference type="Proteomes" id="UP001169027">
    <property type="component" value="Unassembled WGS sequence"/>
</dbReference>
<feature type="transmembrane region" description="Helical" evidence="5">
    <location>
        <begin position="139"/>
        <end position="157"/>
    </location>
</feature>
<accession>A0ABT8SG91</accession>
<feature type="domain" description="PABS" evidence="6">
    <location>
        <begin position="282"/>
        <end position="451"/>
    </location>
</feature>
<sequence>MASFAWLLSLAVGFLSLSQEILWVRLISFGLRGMSQSFAIVLLCFLVGIAIGSAIGKRFCERHDDLLRTSALVLAAAAVIDLSLLRLLPALLQGSASGLAAVLFLIVLAAALKSIMFPIAHHLGSQQSGTHIGRSVSKVYFGNIIGSTLGPIVTGYVLLDRLSIDGCLLLIGLATGVLSLLCAAQARKPATGLAAMGAIIAATALAWSGPAVVPAIALATSTEHVEGTKVDHVVQNRQGIIHTLSTPDGKPDVILGGNAYDGQLNVDMRLNGNLLDRGLALLAVHPNPERVLVIGMSTGAWARILSASPRIKEMTVVEINPGYLKVIAQYPQVAGLLKEPRIQIVIDDGRRWLRRNPDQAFDLVVQNTTWSWRGYSTNLLSLEYMQLVSSHLKPGGIFAMNSTGSSDVLHTAHKVFPFVERRLNFVYGSKSDFSRPVPTAEAAFRELRLDNSVVFAEQAFRAGGLAREMIKAPFVAPEQQFAGMSESPGLITDQNMLVEHAHGLWRYRLPNFYRKVDHARMLLDR</sequence>
<dbReference type="InterPro" id="IPR029063">
    <property type="entry name" value="SAM-dependent_MTases_sf"/>
</dbReference>
<dbReference type="InterPro" id="IPR036259">
    <property type="entry name" value="MFS_trans_sf"/>
</dbReference>
<keyword evidence="5" id="KW-0472">Membrane</keyword>
<evidence type="ECO:0000256" key="3">
    <source>
        <dbReference type="ARBA" id="ARBA00023115"/>
    </source>
</evidence>
<dbReference type="PANTHER" id="PTHR43317:SF1">
    <property type="entry name" value="THERMOSPERMINE SYNTHASE ACAULIS5"/>
    <property type="match status" value="1"/>
</dbReference>
<dbReference type="SUPFAM" id="SSF103473">
    <property type="entry name" value="MFS general substrate transporter"/>
    <property type="match status" value="1"/>
</dbReference>
<dbReference type="RefSeq" id="WP_301816352.1">
    <property type="nucleotide sequence ID" value="NZ_JAUJZH010000054.1"/>
</dbReference>
<keyword evidence="5" id="KW-1133">Transmembrane helix</keyword>
<evidence type="ECO:0000313" key="8">
    <source>
        <dbReference type="Proteomes" id="UP001169027"/>
    </source>
</evidence>
<evidence type="ECO:0000313" key="7">
    <source>
        <dbReference type="EMBL" id="MDO1537939.1"/>
    </source>
</evidence>
<name>A0ABT8SG91_9BURK</name>
<feature type="transmembrane region" description="Helical" evidence="5">
    <location>
        <begin position="99"/>
        <end position="119"/>
    </location>
</feature>
<dbReference type="Gene3D" id="1.20.1250.20">
    <property type="entry name" value="MFS general substrate transporter like domains"/>
    <property type="match status" value="1"/>
</dbReference>
<evidence type="ECO:0000256" key="5">
    <source>
        <dbReference type="SAM" id="Phobius"/>
    </source>
</evidence>
<gene>
    <name evidence="7" type="ORF">Q2T77_37500</name>
</gene>
<comment type="caution">
    <text evidence="4">Lacks conserved residue(s) required for the propagation of feature annotation.</text>
</comment>
<organism evidence="7 8">
    <name type="scientific">Variovorax ginsengisoli</name>
    <dbReference type="NCBI Taxonomy" id="363844"/>
    <lineage>
        <taxon>Bacteria</taxon>
        <taxon>Pseudomonadati</taxon>
        <taxon>Pseudomonadota</taxon>
        <taxon>Betaproteobacteria</taxon>
        <taxon>Burkholderiales</taxon>
        <taxon>Comamonadaceae</taxon>
        <taxon>Variovorax</taxon>
    </lineage>
</organism>
<evidence type="ECO:0000256" key="4">
    <source>
        <dbReference type="PROSITE-ProRule" id="PRU00354"/>
    </source>
</evidence>
<feature type="transmembrane region" description="Helical" evidence="5">
    <location>
        <begin position="34"/>
        <end position="54"/>
    </location>
</feature>
<keyword evidence="2 4" id="KW-0808">Transferase</keyword>
<proteinExistence type="inferred from homology"/>
<dbReference type="EMBL" id="JAUKVY010000054">
    <property type="protein sequence ID" value="MDO1537939.1"/>
    <property type="molecule type" value="Genomic_DNA"/>
</dbReference>
<evidence type="ECO:0000256" key="2">
    <source>
        <dbReference type="ARBA" id="ARBA00022679"/>
    </source>
</evidence>
<dbReference type="PANTHER" id="PTHR43317">
    <property type="entry name" value="THERMOSPERMINE SYNTHASE ACAULIS5"/>
    <property type="match status" value="1"/>
</dbReference>
<dbReference type="PROSITE" id="PS51006">
    <property type="entry name" value="PABS_2"/>
    <property type="match status" value="1"/>
</dbReference>
<feature type="transmembrane region" description="Helical" evidence="5">
    <location>
        <begin position="66"/>
        <end position="87"/>
    </location>
</feature>
<evidence type="ECO:0000259" key="6">
    <source>
        <dbReference type="PROSITE" id="PS51006"/>
    </source>
</evidence>
<keyword evidence="8" id="KW-1185">Reference proteome</keyword>
<protein>
    <recommendedName>
        <fullName evidence="6">PABS domain-containing protein</fullName>
    </recommendedName>
</protein>
<feature type="transmembrane region" description="Helical" evidence="5">
    <location>
        <begin position="190"/>
        <end position="209"/>
    </location>
</feature>
<dbReference type="CDD" id="cd02440">
    <property type="entry name" value="AdoMet_MTases"/>
    <property type="match status" value="1"/>
</dbReference>
<comment type="caution">
    <text evidence="7">The sequence shown here is derived from an EMBL/GenBank/DDBJ whole genome shotgun (WGS) entry which is preliminary data.</text>
</comment>
<dbReference type="InterPro" id="IPR030374">
    <property type="entry name" value="PABS"/>
</dbReference>
<dbReference type="Gene3D" id="3.40.50.150">
    <property type="entry name" value="Vaccinia Virus protein VP39"/>
    <property type="match status" value="1"/>
</dbReference>
<evidence type="ECO:0000256" key="1">
    <source>
        <dbReference type="ARBA" id="ARBA00007867"/>
    </source>
</evidence>